<sequence length="417" mass="46306">MSEDDVKERHILIIGAGVTGLIIAHALQQAGIKYTIFESEDAGKKRPKEWTMGIHWSLPLLERLLPPHLASRIATDASVDPSLNYDEPPNNGACIYDGMTGGVLKDLTPPTGRIVRVSRRKLRALCNEGIEVKHGHVLQDVTASEDSKTVTAQFLNGESYTGTLLVGCDGPRSAVRSCLFESEPSEAQAQAMQGGVTTSMAISYRDPEIARYVREKTHPVWCMSISPPLFHFMSMQDVPDPGRPQTWRFFYFDSWLAKDQDEVEEFRDRGGDILAALKERGGKLAEPFRTALVSIPDDTELRYSELIYWVAKPWDTRKGLMTLAGDSAHPMPPFRGQGGNHAIQDAHNFVEIVKQISQTSGEEARSSLQASAIQEYSDEVAKRGGEETNLSLKNGMMSMQYVDFKESPYMKQGLNKG</sequence>
<comment type="caution">
    <text evidence="1">The sequence shown here is derived from an EMBL/GenBank/DDBJ whole genome shotgun (WGS) entry which is preliminary data.</text>
</comment>
<protein>
    <submittedName>
        <fullName evidence="1">Uncharacterized protein</fullName>
    </submittedName>
</protein>
<dbReference type="Proteomes" id="UP001281147">
    <property type="component" value="Unassembled WGS sequence"/>
</dbReference>
<name>A0ACC3NJG9_9PEZI</name>
<evidence type="ECO:0000313" key="2">
    <source>
        <dbReference type="Proteomes" id="UP001281147"/>
    </source>
</evidence>
<organism evidence="1 2">
    <name type="scientific">Vermiconidia calcicola</name>
    <dbReference type="NCBI Taxonomy" id="1690605"/>
    <lineage>
        <taxon>Eukaryota</taxon>
        <taxon>Fungi</taxon>
        <taxon>Dikarya</taxon>
        <taxon>Ascomycota</taxon>
        <taxon>Pezizomycotina</taxon>
        <taxon>Dothideomycetes</taxon>
        <taxon>Dothideomycetidae</taxon>
        <taxon>Mycosphaerellales</taxon>
        <taxon>Extremaceae</taxon>
        <taxon>Vermiconidia</taxon>
    </lineage>
</organism>
<reference evidence="1" key="1">
    <citation type="submission" date="2023-07" db="EMBL/GenBank/DDBJ databases">
        <title>Black Yeasts Isolated from many extreme environments.</title>
        <authorList>
            <person name="Coleine C."/>
            <person name="Stajich J.E."/>
            <person name="Selbmann L."/>
        </authorList>
    </citation>
    <scope>NUCLEOTIDE SEQUENCE</scope>
    <source>
        <strain evidence="1">CCFEE 5714</strain>
    </source>
</reference>
<proteinExistence type="predicted"/>
<keyword evidence="2" id="KW-1185">Reference proteome</keyword>
<evidence type="ECO:0000313" key="1">
    <source>
        <dbReference type="EMBL" id="KAK3718144.1"/>
    </source>
</evidence>
<dbReference type="EMBL" id="JAUTXU010000033">
    <property type="protein sequence ID" value="KAK3718144.1"/>
    <property type="molecule type" value="Genomic_DNA"/>
</dbReference>
<gene>
    <name evidence="1" type="ORF">LTR37_005259</name>
</gene>
<accession>A0ACC3NJG9</accession>